<comment type="caution">
    <text evidence="3">The sequence shown here is derived from an EMBL/GenBank/DDBJ whole genome shotgun (WGS) entry which is preliminary data.</text>
</comment>
<feature type="region of interest" description="Disordered" evidence="1">
    <location>
        <begin position="106"/>
        <end position="160"/>
    </location>
</feature>
<reference evidence="3 4" key="1">
    <citation type="journal article" date="2020" name="BMC Genomics">
        <title>Intraspecific diversification of the crop wild relative Brassica cretica Lam. using demographic model selection.</title>
        <authorList>
            <person name="Kioukis A."/>
            <person name="Michalopoulou V.A."/>
            <person name="Briers L."/>
            <person name="Pirintsos S."/>
            <person name="Studholme D.J."/>
            <person name="Pavlidis P."/>
            <person name="Sarris P.F."/>
        </authorList>
    </citation>
    <scope>NUCLEOTIDE SEQUENCE [LARGE SCALE GENOMIC DNA]</scope>
    <source>
        <strain evidence="4">cv. PFS-1207/04</strain>
    </source>
</reference>
<gene>
    <name evidence="3" type="ORF">DY000_02013793</name>
</gene>
<feature type="compositionally biased region" description="Polar residues" evidence="1">
    <location>
        <begin position="108"/>
        <end position="139"/>
    </location>
</feature>
<dbReference type="PANTHER" id="PTHR45023:SF4">
    <property type="entry name" value="GLYCINE-RICH PROTEIN-RELATED"/>
    <property type="match status" value="1"/>
</dbReference>
<dbReference type="InterPro" id="IPR029466">
    <property type="entry name" value="NAM-associated_C"/>
</dbReference>
<keyword evidence="4" id="KW-1185">Reference proteome</keyword>
<organism evidence="3 4">
    <name type="scientific">Brassica cretica</name>
    <name type="common">Mustard</name>
    <dbReference type="NCBI Taxonomy" id="69181"/>
    <lineage>
        <taxon>Eukaryota</taxon>
        <taxon>Viridiplantae</taxon>
        <taxon>Streptophyta</taxon>
        <taxon>Embryophyta</taxon>
        <taxon>Tracheophyta</taxon>
        <taxon>Spermatophyta</taxon>
        <taxon>Magnoliopsida</taxon>
        <taxon>eudicotyledons</taxon>
        <taxon>Gunneridae</taxon>
        <taxon>Pentapetalae</taxon>
        <taxon>rosids</taxon>
        <taxon>malvids</taxon>
        <taxon>Brassicales</taxon>
        <taxon>Brassicaceae</taxon>
        <taxon>Brassiceae</taxon>
        <taxon>Brassica</taxon>
    </lineage>
</organism>
<accession>A0ABQ7DCP9</accession>
<evidence type="ECO:0000313" key="4">
    <source>
        <dbReference type="Proteomes" id="UP000266723"/>
    </source>
</evidence>
<feature type="domain" description="No apical meristem-associated C-terminal" evidence="2">
    <location>
        <begin position="76"/>
        <end position="196"/>
    </location>
</feature>
<dbReference type="Proteomes" id="UP000266723">
    <property type="component" value="Unassembled WGS sequence"/>
</dbReference>
<protein>
    <recommendedName>
        <fullName evidence="2">No apical meristem-associated C-terminal domain-containing protein</fullName>
    </recommendedName>
</protein>
<evidence type="ECO:0000259" key="2">
    <source>
        <dbReference type="Pfam" id="PF14303"/>
    </source>
</evidence>
<sequence length="207" mass="23277">MEKNRSTLFNQQEDELFCHVYLEISQDLNPSNNQTLKKLWEKIEKNTMRKKQRVGKLEVIDGEGKNIIDARPKTKKSFKFDHVWLLMKDIPKFSDNVNIGIPDIESDTVGSPASQSPGISSFSIKLSSDDGGSNSSQRPIGSKKAKLKRKLSEGNTSSMDNLVSANEQILNFLKESASSGDKNYEMVQLHMQNQAKKISSKRNGGRE</sequence>
<name>A0ABQ7DCP9_BRACR</name>
<evidence type="ECO:0000256" key="1">
    <source>
        <dbReference type="SAM" id="MobiDB-lite"/>
    </source>
</evidence>
<dbReference type="PANTHER" id="PTHR45023">
    <property type="match status" value="1"/>
</dbReference>
<dbReference type="EMBL" id="QGKV02000759">
    <property type="protein sequence ID" value="KAF3569028.1"/>
    <property type="molecule type" value="Genomic_DNA"/>
</dbReference>
<dbReference type="Pfam" id="PF14303">
    <property type="entry name" value="NAM-associated"/>
    <property type="match status" value="1"/>
</dbReference>
<evidence type="ECO:0000313" key="3">
    <source>
        <dbReference type="EMBL" id="KAF3569028.1"/>
    </source>
</evidence>
<proteinExistence type="predicted"/>